<keyword evidence="7" id="KW-0325">Glycoprotein</keyword>
<evidence type="ECO:0000256" key="4">
    <source>
        <dbReference type="ARBA" id="ARBA00022989"/>
    </source>
</evidence>
<dbReference type="InterPro" id="IPR052192">
    <property type="entry name" value="Insect_Ionotropic_Sensory_Rcpt"/>
</dbReference>
<evidence type="ECO:0000256" key="6">
    <source>
        <dbReference type="ARBA" id="ARBA00023170"/>
    </source>
</evidence>
<dbReference type="OrthoDB" id="6375714at2759"/>
<dbReference type="GO" id="GO:0005886">
    <property type="term" value="C:plasma membrane"/>
    <property type="evidence" value="ECO:0007669"/>
    <property type="project" value="UniProtKB-SubCell"/>
</dbReference>
<evidence type="ECO:0000313" key="9">
    <source>
        <dbReference type="Proteomes" id="UP000000305"/>
    </source>
</evidence>
<protein>
    <recommendedName>
        <fullName evidence="10">Ionotropic glutamate receptor C-terminal domain-containing protein</fullName>
    </recommendedName>
</protein>
<organism evidence="8 9">
    <name type="scientific">Daphnia pulex</name>
    <name type="common">Water flea</name>
    <dbReference type="NCBI Taxonomy" id="6669"/>
    <lineage>
        <taxon>Eukaryota</taxon>
        <taxon>Metazoa</taxon>
        <taxon>Ecdysozoa</taxon>
        <taxon>Arthropoda</taxon>
        <taxon>Crustacea</taxon>
        <taxon>Branchiopoda</taxon>
        <taxon>Diplostraca</taxon>
        <taxon>Cladocera</taxon>
        <taxon>Anomopoda</taxon>
        <taxon>Daphniidae</taxon>
        <taxon>Daphnia</taxon>
    </lineage>
</organism>
<keyword evidence="3" id="KW-0812">Transmembrane</keyword>
<dbReference type="InParanoid" id="E9GDS4"/>
<dbReference type="PhylomeDB" id="E9GDS4"/>
<dbReference type="AlphaFoldDB" id="E9GDS4"/>
<keyword evidence="4" id="KW-1133">Transmembrane helix</keyword>
<keyword evidence="2" id="KW-1003">Cell membrane</keyword>
<dbReference type="PANTHER" id="PTHR42643">
    <property type="entry name" value="IONOTROPIC RECEPTOR 20A-RELATED"/>
    <property type="match status" value="1"/>
</dbReference>
<keyword evidence="9" id="KW-1185">Reference proteome</keyword>
<dbReference type="Proteomes" id="UP000000305">
    <property type="component" value="Unassembled WGS sequence"/>
</dbReference>
<dbReference type="PANTHER" id="PTHR42643:SF24">
    <property type="entry name" value="IONOTROPIC RECEPTOR 60A"/>
    <property type="match status" value="1"/>
</dbReference>
<proteinExistence type="predicted"/>
<gene>
    <name evidence="8" type="ORF">DAPPUDRAFT_241238</name>
</gene>
<reference evidence="8 9" key="1">
    <citation type="journal article" date="2011" name="Science">
        <title>The ecoresponsive genome of Daphnia pulex.</title>
        <authorList>
            <person name="Colbourne J.K."/>
            <person name="Pfrender M.E."/>
            <person name="Gilbert D."/>
            <person name="Thomas W.K."/>
            <person name="Tucker A."/>
            <person name="Oakley T.H."/>
            <person name="Tokishita S."/>
            <person name="Aerts A."/>
            <person name="Arnold G.J."/>
            <person name="Basu M.K."/>
            <person name="Bauer D.J."/>
            <person name="Caceres C.E."/>
            <person name="Carmel L."/>
            <person name="Casola C."/>
            <person name="Choi J.H."/>
            <person name="Detter J.C."/>
            <person name="Dong Q."/>
            <person name="Dusheyko S."/>
            <person name="Eads B.D."/>
            <person name="Frohlich T."/>
            <person name="Geiler-Samerotte K.A."/>
            <person name="Gerlach D."/>
            <person name="Hatcher P."/>
            <person name="Jogdeo S."/>
            <person name="Krijgsveld J."/>
            <person name="Kriventseva E.V."/>
            <person name="Kultz D."/>
            <person name="Laforsch C."/>
            <person name="Lindquist E."/>
            <person name="Lopez J."/>
            <person name="Manak J.R."/>
            <person name="Muller J."/>
            <person name="Pangilinan J."/>
            <person name="Patwardhan R.P."/>
            <person name="Pitluck S."/>
            <person name="Pritham E.J."/>
            <person name="Rechtsteiner A."/>
            <person name="Rho M."/>
            <person name="Rogozin I.B."/>
            <person name="Sakarya O."/>
            <person name="Salamov A."/>
            <person name="Schaack S."/>
            <person name="Shapiro H."/>
            <person name="Shiga Y."/>
            <person name="Skalitzky C."/>
            <person name="Smith Z."/>
            <person name="Souvorov A."/>
            <person name="Sung W."/>
            <person name="Tang Z."/>
            <person name="Tsuchiya D."/>
            <person name="Tu H."/>
            <person name="Vos H."/>
            <person name="Wang M."/>
            <person name="Wolf Y.I."/>
            <person name="Yamagata H."/>
            <person name="Yamada T."/>
            <person name="Ye Y."/>
            <person name="Shaw J.R."/>
            <person name="Andrews J."/>
            <person name="Crease T.J."/>
            <person name="Tang H."/>
            <person name="Lucas S.M."/>
            <person name="Robertson H.M."/>
            <person name="Bork P."/>
            <person name="Koonin E.V."/>
            <person name="Zdobnov E.M."/>
            <person name="Grigoriev I.V."/>
            <person name="Lynch M."/>
            <person name="Boore J.L."/>
        </authorList>
    </citation>
    <scope>NUCLEOTIDE SEQUENCE [LARGE SCALE GENOMIC DNA]</scope>
</reference>
<sequence length="163" mass="18340">MVAGVWTLAAFFFVQTYTSTLITYIITPVNDPLISTVQDIVDSSDINVFIKMAGVADTLLSTLNDSGMYAKLRRRLDSSPNARCNLTSECIRLITPGSKNVYIDTVGSASNWADRLLGHMVPANATAMYGRHQKWKQKIRKQKLVTFPQEFNRPVYNRVKTTF</sequence>
<keyword evidence="6" id="KW-0675">Receptor</keyword>
<accession>E9GDS4</accession>
<keyword evidence="5" id="KW-0472">Membrane</keyword>
<evidence type="ECO:0000256" key="5">
    <source>
        <dbReference type="ARBA" id="ARBA00023136"/>
    </source>
</evidence>
<evidence type="ECO:0000256" key="7">
    <source>
        <dbReference type="ARBA" id="ARBA00023180"/>
    </source>
</evidence>
<dbReference type="EMBL" id="GL732540">
    <property type="protein sequence ID" value="EFX82430.1"/>
    <property type="molecule type" value="Genomic_DNA"/>
</dbReference>
<name>E9GDS4_DAPPU</name>
<evidence type="ECO:0008006" key="10">
    <source>
        <dbReference type="Google" id="ProtNLM"/>
    </source>
</evidence>
<evidence type="ECO:0000313" key="8">
    <source>
        <dbReference type="EMBL" id="EFX82430.1"/>
    </source>
</evidence>
<evidence type="ECO:0000256" key="2">
    <source>
        <dbReference type="ARBA" id="ARBA00022475"/>
    </source>
</evidence>
<comment type="subcellular location">
    <subcellularLocation>
        <location evidence="1">Cell membrane</location>
        <topology evidence="1">Multi-pass membrane protein</topology>
    </subcellularLocation>
</comment>
<evidence type="ECO:0000256" key="3">
    <source>
        <dbReference type="ARBA" id="ARBA00022692"/>
    </source>
</evidence>
<evidence type="ECO:0000256" key="1">
    <source>
        <dbReference type="ARBA" id="ARBA00004651"/>
    </source>
</evidence>
<dbReference type="KEGG" id="dpx:DAPPUDRAFT_241238"/>
<dbReference type="HOGENOM" id="CLU_1628714_0_0_1"/>
<dbReference type="Gene3D" id="1.10.287.70">
    <property type="match status" value="1"/>
</dbReference>